<feature type="non-terminal residue" evidence="1">
    <location>
        <position position="1"/>
    </location>
</feature>
<name>X1DI62_9ZZZZ</name>
<dbReference type="EMBL" id="BART01023734">
    <property type="protein sequence ID" value="GAG96101.1"/>
    <property type="molecule type" value="Genomic_DNA"/>
</dbReference>
<dbReference type="AlphaFoldDB" id="X1DI62"/>
<accession>X1DI62</accession>
<comment type="caution">
    <text evidence="1">The sequence shown here is derived from an EMBL/GenBank/DDBJ whole genome shotgun (WGS) entry which is preliminary data.</text>
</comment>
<proteinExistence type="predicted"/>
<protein>
    <submittedName>
        <fullName evidence="1">Uncharacterized protein</fullName>
    </submittedName>
</protein>
<organism evidence="1">
    <name type="scientific">marine sediment metagenome</name>
    <dbReference type="NCBI Taxonomy" id="412755"/>
    <lineage>
        <taxon>unclassified sequences</taxon>
        <taxon>metagenomes</taxon>
        <taxon>ecological metagenomes</taxon>
    </lineage>
</organism>
<evidence type="ECO:0000313" key="1">
    <source>
        <dbReference type="EMBL" id="GAG96101.1"/>
    </source>
</evidence>
<reference evidence="1" key="1">
    <citation type="journal article" date="2014" name="Front. Microbiol.">
        <title>High frequency of phylogenetically diverse reductive dehalogenase-homologous genes in deep subseafloor sedimentary metagenomes.</title>
        <authorList>
            <person name="Kawai M."/>
            <person name="Futagami T."/>
            <person name="Toyoda A."/>
            <person name="Takaki Y."/>
            <person name="Nishi S."/>
            <person name="Hori S."/>
            <person name="Arai W."/>
            <person name="Tsubouchi T."/>
            <person name="Morono Y."/>
            <person name="Uchiyama I."/>
            <person name="Ito T."/>
            <person name="Fujiyama A."/>
            <person name="Inagaki F."/>
            <person name="Takami H."/>
        </authorList>
    </citation>
    <scope>NUCLEOTIDE SEQUENCE</scope>
    <source>
        <strain evidence="1">Expedition CK06-06</strain>
    </source>
</reference>
<sequence length="37" mass="4206">GFWKLLVELVATDDPDSSRHIKQADEPEQAIQLIIDN</sequence>
<gene>
    <name evidence="1" type="ORF">S01H4_43089</name>
</gene>